<protein>
    <submittedName>
        <fullName evidence="1">Uncharacterized protein</fullName>
    </submittedName>
</protein>
<name>K8PB13_9BRAD</name>
<dbReference type="Proteomes" id="UP000001096">
    <property type="component" value="Unassembled WGS sequence"/>
</dbReference>
<reference evidence="1 2" key="1">
    <citation type="submission" date="2012-04" db="EMBL/GenBank/DDBJ databases">
        <title>The Genome Sequence of Afipia broomeae ATCC 49717.</title>
        <authorList>
            <consortium name="The Broad Institute Genome Sequencing Platform"/>
            <person name="Earl A."/>
            <person name="Ward D."/>
            <person name="Feldgarden M."/>
            <person name="Gevers D."/>
            <person name="Huys G."/>
            <person name="Walker B."/>
            <person name="Young S.K."/>
            <person name="Zeng Q."/>
            <person name="Gargeya S."/>
            <person name="Fitzgerald M."/>
            <person name="Haas B."/>
            <person name="Abouelleil A."/>
            <person name="Alvarado L."/>
            <person name="Arachchi H.M."/>
            <person name="Berlin A."/>
            <person name="Chapman S.B."/>
            <person name="Goldberg J."/>
            <person name="Griggs A."/>
            <person name="Gujja S."/>
            <person name="Hansen M."/>
            <person name="Howarth C."/>
            <person name="Imamovic A."/>
            <person name="Larimer J."/>
            <person name="McCowen C."/>
            <person name="Montmayeur A."/>
            <person name="Murphy C."/>
            <person name="Neiman D."/>
            <person name="Pearson M."/>
            <person name="Priest M."/>
            <person name="Roberts A."/>
            <person name="Saif S."/>
            <person name="Shea T."/>
            <person name="Sisk P."/>
            <person name="Sykes S."/>
            <person name="Wortman J."/>
            <person name="Nusbaum C."/>
            <person name="Birren B."/>
        </authorList>
    </citation>
    <scope>NUCLEOTIDE SEQUENCE [LARGE SCALE GENOMIC DNA]</scope>
    <source>
        <strain evidence="1 2">ATCC 49717</strain>
    </source>
</reference>
<sequence>MPANIKILSMTAQNKTFYGEFWYSRSETR</sequence>
<accession>K8PB13</accession>
<evidence type="ECO:0000313" key="1">
    <source>
        <dbReference type="EMBL" id="EKS39797.1"/>
    </source>
</evidence>
<comment type="caution">
    <text evidence="1">The sequence shown here is derived from an EMBL/GenBank/DDBJ whole genome shotgun (WGS) entry which is preliminary data.</text>
</comment>
<dbReference type="EMBL" id="AGWX01000002">
    <property type="protein sequence ID" value="EKS39797.1"/>
    <property type="molecule type" value="Genomic_DNA"/>
</dbReference>
<organism evidence="1 2">
    <name type="scientific">Afipia broomeae ATCC 49717</name>
    <dbReference type="NCBI Taxonomy" id="883078"/>
    <lineage>
        <taxon>Bacteria</taxon>
        <taxon>Pseudomonadati</taxon>
        <taxon>Pseudomonadota</taxon>
        <taxon>Alphaproteobacteria</taxon>
        <taxon>Hyphomicrobiales</taxon>
        <taxon>Nitrobacteraceae</taxon>
        <taxon>Afipia</taxon>
    </lineage>
</organism>
<evidence type="ECO:0000313" key="2">
    <source>
        <dbReference type="Proteomes" id="UP000001096"/>
    </source>
</evidence>
<gene>
    <name evidence="1" type="ORF">HMPREF9695_01758</name>
</gene>
<dbReference type="AlphaFoldDB" id="K8PB13"/>
<proteinExistence type="predicted"/>
<keyword evidence="2" id="KW-1185">Reference proteome</keyword>
<dbReference type="HOGENOM" id="CLU_3408490_0_0_5"/>